<evidence type="ECO:0000313" key="2">
    <source>
        <dbReference type="Ensembl" id="ENSDCDP00010012351.1"/>
    </source>
</evidence>
<dbReference type="Proteomes" id="UP000694580">
    <property type="component" value="Chromosome 4"/>
</dbReference>
<dbReference type="AlphaFoldDB" id="A0AAY4AY32"/>
<evidence type="ECO:0000313" key="3">
    <source>
        <dbReference type="Proteomes" id="UP000694580"/>
    </source>
</evidence>
<accession>A0AAY4AY32</accession>
<dbReference type="Ensembl" id="ENSDCDT00010012945.1">
    <property type="protein sequence ID" value="ENSDCDP00010012351.1"/>
    <property type="gene ID" value="ENSDCDG00010005535.1"/>
</dbReference>
<protein>
    <submittedName>
        <fullName evidence="2">Uncharacterized protein</fullName>
    </submittedName>
</protein>
<keyword evidence="3" id="KW-1185">Reference proteome</keyword>
<evidence type="ECO:0000256" key="1">
    <source>
        <dbReference type="SAM" id="MobiDB-lite"/>
    </source>
</evidence>
<name>A0AAY4AY32_9TELE</name>
<reference evidence="2" key="3">
    <citation type="submission" date="2025-09" db="UniProtKB">
        <authorList>
            <consortium name="Ensembl"/>
        </authorList>
    </citation>
    <scope>IDENTIFICATION</scope>
</reference>
<feature type="region of interest" description="Disordered" evidence="1">
    <location>
        <begin position="1"/>
        <end position="32"/>
    </location>
</feature>
<reference evidence="2" key="2">
    <citation type="submission" date="2025-08" db="UniProtKB">
        <authorList>
            <consortium name="Ensembl"/>
        </authorList>
    </citation>
    <scope>IDENTIFICATION</scope>
</reference>
<dbReference type="GeneTree" id="ENSGT01120000277917"/>
<feature type="region of interest" description="Disordered" evidence="1">
    <location>
        <begin position="55"/>
        <end position="81"/>
    </location>
</feature>
<proteinExistence type="predicted"/>
<reference evidence="2 3" key="1">
    <citation type="submission" date="2020-06" db="EMBL/GenBank/DDBJ databases">
        <authorList>
            <consortium name="Wellcome Sanger Institute Data Sharing"/>
        </authorList>
    </citation>
    <scope>NUCLEOTIDE SEQUENCE [LARGE SCALE GENOMIC DNA]</scope>
</reference>
<organism evidence="2 3">
    <name type="scientific">Denticeps clupeoides</name>
    <name type="common">denticle herring</name>
    <dbReference type="NCBI Taxonomy" id="299321"/>
    <lineage>
        <taxon>Eukaryota</taxon>
        <taxon>Metazoa</taxon>
        <taxon>Chordata</taxon>
        <taxon>Craniata</taxon>
        <taxon>Vertebrata</taxon>
        <taxon>Euteleostomi</taxon>
        <taxon>Actinopterygii</taxon>
        <taxon>Neopterygii</taxon>
        <taxon>Teleostei</taxon>
        <taxon>Clupei</taxon>
        <taxon>Clupeiformes</taxon>
        <taxon>Denticipitoidei</taxon>
        <taxon>Denticipitidae</taxon>
        <taxon>Denticeps</taxon>
    </lineage>
</organism>
<sequence>MSEEGLDEPRVAENADWMAGEQGPGSPIVPPSPFSPLRPMVPVVPWGPVWPKSPLRPGPLSPEGPGMPECPGKPRKNSPWGPSDPWCPLSPGKHVIYSEQWSQGVCLHCFSYIDPFFSTHPSCRDLLSFLGDQGHLGLLSSHHLLSDLQ</sequence>